<accession>A0ABD0Y0I1</accession>
<feature type="compositionally biased region" description="Polar residues" evidence="1">
    <location>
        <begin position="734"/>
        <end position="749"/>
    </location>
</feature>
<proteinExistence type="predicted"/>
<feature type="compositionally biased region" description="Basic and acidic residues" evidence="1">
    <location>
        <begin position="309"/>
        <end position="326"/>
    </location>
</feature>
<feature type="region of interest" description="Disordered" evidence="1">
    <location>
        <begin position="648"/>
        <end position="767"/>
    </location>
</feature>
<evidence type="ECO:0000256" key="1">
    <source>
        <dbReference type="SAM" id="MobiDB-lite"/>
    </source>
</evidence>
<dbReference type="EMBL" id="JBFDAA010000016">
    <property type="protein sequence ID" value="KAL1116966.1"/>
    <property type="molecule type" value="Genomic_DNA"/>
</dbReference>
<feature type="region of interest" description="Disordered" evidence="1">
    <location>
        <begin position="53"/>
        <end position="155"/>
    </location>
</feature>
<feature type="compositionally biased region" description="Low complexity" evidence="1">
    <location>
        <begin position="395"/>
        <end position="407"/>
    </location>
</feature>
<feature type="compositionally biased region" description="Low complexity" evidence="1">
    <location>
        <begin position="103"/>
        <end position="121"/>
    </location>
</feature>
<keyword evidence="3" id="KW-1185">Reference proteome</keyword>
<feature type="region of interest" description="Disordered" evidence="1">
    <location>
        <begin position="836"/>
        <end position="859"/>
    </location>
</feature>
<evidence type="ECO:0000313" key="3">
    <source>
        <dbReference type="Proteomes" id="UP001558652"/>
    </source>
</evidence>
<feature type="compositionally biased region" description="Polar residues" evidence="1">
    <location>
        <begin position="383"/>
        <end position="394"/>
    </location>
</feature>
<feature type="compositionally biased region" description="Basic and acidic residues" evidence="1">
    <location>
        <begin position="505"/>
        <end position="516"/>
    </location>
</feature>
<feature type="compositionally biased region" description="Acidic residues" evidence="1">
    <location>
        <begin position="446"/>
        <end position="465"/>
    </location>
</feature>
<feature type="compositionally biased region" description="Low complexity" evidence="1">
    <location>
        <begin position="261"/>
        <end position="275"/>
    </location>
</feature>
<dbReference type="Proteomes" id="UP001558652">
    <property type="component" value="Unassembled WGS sequence"/>
</dbReference>
<dbReference type="AlphaFoldDB" id="A0ABD0Y0I1"/>
<reference evidence="2 3" key="1">
    <citation type="submission" date="2024-07" db="EMBL/GenBank/DDBJ databases">
        <title>Chromosome-level genome assembly of the water stick insect Ranatra chinensis (Heteroptera: Nepidae).</title>
        <authorList>
            <person name="Liu X."/>
        </authorList>
    </citation>
    <scope>NUCLEOTIDE SEQUENCE [LARGE SCALE GENOMIC DNA]</scope>
    <source>
        <strain evidence="2">Cailab_2021Rc</strain>
        <tissue evidence="2">Muscle</tissue>
    </source>
</reference>
<evidence type="ECO:0000313" key="2">
    <source>
        <dbReference type="EMBL" id="KAL1116966.1"/>
    </source>
</evidence>
<comment type="caution">
    <text evidence="2">The sequence shown here is derived from an EMBL/GenBank/DDBJ whole genome shotgun (WGS) entry which is preliminary data.</text>
</comment>
<name>A0ABD0Y0I1_9HEMI</name>
<sequence length="997" mass="107643">MEISLNRFGPTKSEQETTNHAKYTYYCLNVPPPVNVVTSVNIQVARKERDSYAGLSSYRPPPTINVRSGTPAVSTARDREAKYGTNTTGGGASVVSSTRAKYPRSYSSERTPSSESELTSPLKEKSSGSGSFRASRYSGGTAYTPPETPTLRMGSSARFGGQIARSPLTDKSPTVFGVSGPLDFQHAKREDKMVLVTRSTSPTPPCNSSFLRAKRADMEATVTAEVPRPHFRPHCVSAHVQADEREAARAAALSPTPQTPARLSSWAASRISSLSTVSATPRYSPRIPTYSPTYSRPTDLPLRTSSYRSETKTDDAKPKDRLEPPKPKSPVPPPDTKREEAVNKSTSAAGLKKSKSTKILPPPSPKAEPVQRNCVINKDFRKSTLNMDLSSSGESLNKSTSKTNLSKSKSKIKVSSSPPPKVTLDLPKSGKIPQIARNISVSESDSSSEEEESTTDSSDTSDECSDNDRGKGQNPTAVSAKSSTQLSSADEGKPPKPPLSPRASRKAEGSKPEETKSVVVRALCVSGPMKVKYPGASSSGEEKKPGSKGSSSEGDESINQALRASSKDVPAKIYKSSSKKKIVENAEVVPEDVFVQSNNFTPGLNRIHQKVLQDQRAYPLTTMYKIRKMDSGERAWWMESTNDVPALANDLKKDKSSKSISGIPKDKSAKSTPSLQKDKSSKSIPGLQKDNSSKSIPALQKPKDSLQVPGQKENQDPGLKKTTSLKSIPGLQRVASNSSLGQLQRNGSCKSLPRSESRKSLQGSESSCSDVAATESRYYATRAPNYRICRMESGDREWWLDKDEKSTTSSNKLKKKEGQVFVGTFVNIDHVLGTLAPPPGALRTPRDTASEDSDSGDESACKMAADDVKIHDSAAKNSFISPQRGMIKAELWGIGTEIVVFVKSTSQVPELVLAKFLQSITILCCCPDMSTVVLLSMGGLLESPNTHLGLCSGPPPPLTLWVAVELSPTKTLSEAYTRMTPQESTRCLLFRSESGTE</sequence>
<feature type="compositionally biased region" description="Polar residues" evidence="1">
    <location>
        <begin position="473"/>
        <end position="488"/>
    </location>
</feature>
<protein>
    <submittedName>
        <fullName evidence="2">Uncharacterized protein</fullName>
    </submittedName>
</protein>
<organism evidence="2 3">
    <name type="scientific">Ranatra chinensis</name>
    <dbReference type="NCBI Taxonomy" id="642074"/>
    <lineage>
        <taxon>Eukaryota</taxon>
        <taxon>Metazoa</taxon>
        <taxon>Ecdysozoa</taxon>
        <taxon>Arthropoda</taxon>
        <taxon>Hexapoda</taxon>
        <taxon>Insecta</taxon>
        <taxon>Pterygota</taxon>
        <taxon>Neoptera</taxon>
        <taxon>Paraneoptera</taxon>
        <taxon>Hemiptera</taxon>
        <taxon>Heteroptera</taxon>
        <taxon>Panheteroptera</taxon>
        <taxon>Nepomorpha</taxon>
        <taxon>Nepidae</taxon>
        <taxon>Ranatrinae</taxon>
        <taxon>Ranatra</taxon>
    </lineage>
</organism>
<feature type="region of interest" description="Disordered" evidence="1">
    <location>
        <begin position="246"/>
        <end position="570"/>
    </location>
</feature>
<gene>
    <name evidence="2" type="ORF">AAG570_004294</name>
</gene>